<keyword evidence="1" id="KW-0472">Membrane</keyword>
<keyword evidence="3" id="KW-1185">Reference proteome</keyword>
<keyword evidence="1" id="KW-0812">Transmembrane</keyword>
<evidence type="ECO:0000313" key="3">
    <source>
        <dbReference type="Proteomes" id="UP000887104"/>
    </source>
</evidence>
<feature type="transmembrane region" description="Helical" evidence="1">
    <location>
        <begin position="77"/>
        <end position="93"/>
    </location>
</feature>
<feature type="transmembrane region" description="Helical" evidence="1">
    <location>
        <begin position="99"/>
        <end position="117"/>
    </location>
</feature>
<reference evidence="2" key="1">
    <citation type="submission" date="2021-05" db="EMBL/GenBank/DDBJ databases">
        <title>Molecular characterization for Shewanella algae harboring chromosomal blaOXA-55-like strains isolated from clinical and environment sample.</title>
        <authorList>
            <person name="Ohama Y."/>
            <person name="Aoki K."/>
            <person name="Harada S."/>
            <person name="Moriya K."/>
            <person name="Ishii Y."/>
            <person name="Tateda K."/>
        </authorList>
    </citation>
    <scope>NUCLEOTIDE SEQUENCE</scope>
    <source>
        <strain evidence="2">JCM 11563</strain>
    </source>
</reference>
<organism evidence="2 3">
    <name type="scientific">Shewanella sairae</name>
    <dbReference type="NCBI Taxonomy" id="190310"/>
    <lineage>
        <taxon>Bacteria</taxon>
        <taxon>Pseudomonadati</taxon>
        <taxon>Pseudomonadota</taxon>
        <taxon>Gammaproteobacteria</taxon>
        <taxon>Alteromonadales</taxon>
        <taxon>Shewanellaceae</taxon>
        <taxon>Shewanella</taxon>
    </lineage>
</organism>
<keyword evidence="1" id="KW-1133">Transmembrane helix</keyword>
<accession>A0ABQ4P797</accession>
<protein>
    <submittedName>
        <fullName evidence="2">Uncharacterized protein</fullName>
    </submittedName>
</protein>
<sequence length="136" mass="15269">MARKELTEKQFMVQRFSKTALRALHILGITGAGGGILLGVPQEQWLTYWIMAMATGSALMLWEVVRDWRWLIQLKGVLTLVKIGLLALFIPLANYKPELLISIVLLSVIVSHGPSGLRHYSIVHRRRIGGKKEVKG</sequence>
<comment type="caution">
    <text evidence="2">The sequence shown here is derived from an EMBL/GenBank/DDBJ whole genome shotgun (WGS) entry which is preliminary data.</text>
</comment>
<evidence type="ECO:0000313" key="2">
    <source>
        <dbReference type="EMBL" id="GIU43405.1"/>
    </source>
</evidence>
<proteinExistence type="predicted"/>
<gene>
    <name evidence="2" type="ORF">TUM4438_12250</name>
</gene>
<dbReference type="RefSeq" id="WP_220780294.1">
    <property type="nucleotide sequence ID" value="NZ_BPEY01000015.1"/>
</dbReference>
<dbReference type="EMBL" id="BPEY01000015">
    <property type="protein sequence ID" value="GIU43405.1"/>
    <property type="molecule type" value="Genomic_DNA"/>
</dbReference>
<dbReference type="Proteomes" id="UP000887104">
    <property type="component" value="Unassembled WGS sequence"/>
</dbReference>
<feature type="transmembrane region" description="Helical" evidence="1">
    <location>
        <begin position="46"/>
        <end position="65"/>
    </location>
</feature>
<name>A0ABQ4P797_9GAMM</name>
<feature type="transmembrane region" description="Helical" evidence="1">
    <location>
        <begin position="21"/>
        <end position="40"/>
    </location>
</feature>
<evidence type="ECO:0000256" key="1">
    <source>
        <dbReference type="SAM" id="Phobius"/>
    </source>
</evidence>